<gene>
    <name evidence="1" type="ORF">RHABOEDO_001588</name>
</gene>
<accession>A0ABX8V267</accession>
<dbReference type="Proteomes" id="UP000826014">
    <property type="component" value="Chromosome"/>
</dbReference>
<dbReference type="RefSeq" id="WP_220017566.1">
    <property type="nucleotide sequence ID" value="NZ_CP075587.1"/>
</dbReference>
<keyword evidence="2" id="KW-1185">Reference proteome</keyword>
<sequence>MSVSNPVDSNRNLGNHFQNFCSKSSSPNILSRLVVGIVIKDIARIYDIAIHIIIGLGKLALCATKIPYSIPARWFGSTPNYDIGKEGFVHLVFAGHYFADMFISLTNIINRYPKDKMEKIENLLSKRLLTLKKEVVNKEEFQDILSTEKAKYSVKHPPKVAEEMAKISSENHPKLFGMLYAEYVKNNESQKKIQQKAIAYAKGCIRIYSIMYPIFSKDRSEKEAKEQALLYAKTYVNAYSKKFARQSKIQSKKKAEEQADLHAKYFTKLFFSEYQRCLENTPETAEEQALVFAEKNIEIFYKVCTFSPEFSEEETKEIKDILFNDYLHKISQVIKKGINPEFYFIPYVRKYVECLKNGKKKKAKNIATRHAERLTQEITPEIVTKFNKAKMNSVLHKKKDKDSLK</sequence>
<dbReference type="EMBL" id="CP075587">
    <property type="protein sequence ID" value="QYF49281.1"/>
    <property type="molecule type" value="Genomic_DNA"/>
</dbReference>
<organism evidence="1 2">
    <name type="scientific">Candidatus Rhabdochlamydia oedothoracis</name>
    <dbReference type="NCBI Taxonomy" id="2720720"/>
    <lineage>
        <taxon>Bacteria</taxon>
        <taxon>Pseudomonadati</taxon>
        <taxon>Chlamydiota</taxon>
        <taxon>Chlamydiia</taxon>
        <taxon>Parachlamydiales</taxon>
        <taxon>Candidatus Rhabdochlamydiaceae</taxon>
        <taxon>Candidatus Rhabdochlamydia</taxon>
    </lineage>
</organism>
<protein>
    <submittedName>
        <fullName evidence="1">Uncharacterized protein</fullName>
    </submittedName>
</protein>
<proteinExistence type="predicted"/>
<reference evidence="1 2" key="1">
    <citation type="journal article" date="2022" name="bioRxiv">
        <title>Ecology and evolution of chlamydial symbionts of arthropods.</title>
        <authorList>
            <person name="Halter T."/>
            <person name="Koestlbacher S."/>
            <person name="Collingro A."/>
            <person name="Sixt B.S."/>
            <person name="Toenshoff E.R."/>
            <person name="Hendrickx F."/>
            <person name="Kostanjsek R."/>
            <person name="Horn M."/>
        </authorList>
    </citation>
    <scope>NUCLEOTIDE SEQUENCE [LARGE SCALE GENOMIC DNA]</scope>
    <source>
        <strain evidence="1">W744xW776</strain>
    </source>
</reference>
<name>A0ABX8V267_9BACT</name>
<evidence type="ECO:0000313" key="1">
    <source>
        <dbReference type="EMBL" id="QYF49281.1"/>
    </source>
</evidence>
<evidence type="ECO:0000313" key="2">
    <source>
        <dbReference type="Proteomes" id="UP000826014"/>
    </source>
</evidence>